<sequence>MSSSTSRGTSPHRRAMALSVEPAAPPIDVLPLDDEGSRLRMGQSRVTSSRADGQAMVESRRDVLSPHDRSRERETHEKRRYDREHVVQMDEELRRRREAADDQAASHMDCCFMESFETLAPWLSLPDDNEEESEEIYETRGPVGTNQIRWRPRPHLHHRPHRTMEPRSRNLLDERVCENDYECTDGSRFDSIRSATEWTGHRSPSSTLLFPLEPSVVDSVGRSLVPPKWREGWSSTH</sequence>
<dbReference type="AlphaFoldDB" id="A0A7S1UQF0"/>
<evidence type="ECO:0000256" key="1">
    <source>
        <dbReference type="SAM" id="MobiDB-lite"/>
    </source>
</evidence>
<accession>A0A7S1UQF0</accession>
<proteinExistence type="predicted"/>
<evidence type="ECO:0000313" key="2">
    <source>
        <dbReference type="EMBL" id="CAD9275408.1"/>
    </source>
</evidence>
<protein>
    <submittedName>
        <fullName evidence="2">Uncharacterized protein</fullName>
    </submittedName>
</protein>
<feature type="compositionally biased region" description="Basic and acidic residues" evidence="1">
    <location>
        <begin position="58"/>
        <end position="85"/>
    </location>
</feature>
<gene>
    <name evidence="2" type="ORF">GOCE00092_LOCUS4316</name>
</gene>
<feature type="region of interest" description="Disordered" evidence="1">
    <location>
        <begin position="1"/>
        <end position="85"/>
    </location>
</feature>
<reference evidence="2" key="1">
    <citation type="submission" date="2021-01" db="EMBL/GenBank/DDBJ databases">
        <authorList>
            <person name="Corre E."/>
            <person name="Pelletier E."/>
            <person name="Niang G."/>
            <person name="Scheremetjew M."/>
            <person name="Finn R."/>
            <person name="Kale V."/>
            <person name="Holt S."/>
            <person name="Cochrane G."/>
            <person name="Meng A."/>
            <person name="Brown T."/>
            <person name="Cohen L."/>
        </authorList>
    </citation>
    <scope>NUCLEOTIDE SEQUENCE</scope>
    <source>
        <strain evidence="2">CCMP 410</strain>
    </source>
</reference>
<name>A0A7S1UQF0_9STRA</name>
<dbReference type="EMBL" id="HBGK01008329">
    <property type="protein sequence ID" value="CAD9275408.1"/>
    <property type="molecule type" value="Transcribed_RNA"/>
</dbReference>
<organism evidence="2">
    <name type="scientific">Grammatophora oceanica</name>
    <dbReference type="NCBI Taxonomy" id="210454"/>
    <lineage>
        <taxon>Eukaryota</taxon>
        <taxon>Sar</taxon>
        <taxon>Stramenopiles</taxon>
        <taxon>Ochrophyta</taxon>
        <taxon>Bacillariophyta</taxon>
        <taxon>Fragilariophyceae</taxon>
        <taxon>Fragilariophycidae</taxon>
        <taxon>Rhabdonematales</taxon>
        <taxon>Grammatophoraceae</taxon>
        <taxon>Grammatophora</taxon>
    </lineage>
</organism>